<evidence type="ECO:0000313" key="3">
    <source>
        <dbReference type="Proteomes" id="UP000238523"/>
    </source>
</evidence>
<dbReference type="Proteomes" id="UP000238523">
    <property type="component" value="Chromosome"/>
</dbReference>
<evidence type="ECO:0000313" key="2">
    <source>
        <dbReference type="EMBL" id="AUW42682.1"/>
    </source>
</evidence>
<dbReference type="EMBL" id="CP025012">
    <property type="protein sequence ID" value="AUW42682.1"/>
    <property type="molecule type" value="Genomic_DNA"/>
</dbReference>
<dbReference type="AlphaFoldDB" id="A0A2K9Z358"/>
<feature type="compositionally biased region" description="Low complexity" evidence="1">
    <location>
        <begin position="1"/>
        <end position="15"/>
    </location>
</feature>
<gene>
    <name evidence="2" type="ORF">CUJ84_Chr002326</name>
</gene>
<evidence type="ECO:0000256" key="1">
    <source>
        <dbReference type="SAM" id="MobiDB-lite"/>
    </source>
</evidence>
<accession>A0A2K9Z358</accession>
<proteinExistence type="predicted"/>
<reference evidence="2 3" key="1">
    <citation type="submission" date="2017-11" db="EMBL/GenBank/DDBJ databases">
        <title>Complete genome of Rhizobium leguminosarum Norway, an ineffective micro-symbiont.</title>
        <authorList>
            <person name="Hoffrichter A."/>
            <person name="Liang J."/>
            <person name="Brachmann A."/>
            <person name="Marin M."/>
        </authorList>
    </citation>
    <scope>NUCLEOTIDE SEQUENCE [LARGE SCALE GENOMIC DNA]</scope>
    <source>
        <strain evidence="2 3">Norway</strain>
    </source>
</reference>
<feature type="region of interest" description="Disordered" evidence="1">
    <location>
        <begin position="1"/>
        <end position="21"/>
    </location>
</feature>
<sequence length="72" mass="8011">MMASRRPSTGPSSSREQTEGLDQLCPVLPLANLADLGRYLSGERLQGVRDYPRDGSVLGLRIFTPTPEYCWQ</sequence>
<protein>
    <submittedName>
        <fullName evidence="2">Uncharacterized protein</fullName>
    </submittedName>
</protein>
<organism evidence="2 3">
    <name type="scientific">Rhizobium leguminosarum</name>
    <dbReference type="NCBI Taxonomy" id="384"/>
    <lineage>
        <taxon>Bacteria</taxon>
        <taxon>Pseudomonadati</taxon>
        <taxon>Pseudomonadota</taxon>
        <taxon>Alphaproteobacteria</taxon>
        <taxon>Hyphomicrobiales</taxon>
        <taxon>Rhizobiaceae</taxon>
        <taxon>Rhizobium/Agrobacterium group</taxon>
        <taxon>Rhizobium</taxon>
    </lineage>
</organism>
<name>A0A2K9Z358_RHILE</name>